<dbReference type="GO" id="GO:0019843">
    <property type="term" value="F:rRNA binding"/>
    <property type="evidence" value="ECO:0007669"/>
    <property type="project" value="UniProtKB-KW"/>
</dbReference>
<proteinExistence type="predicted"/>
<name>D3UHU3_HELM1</name>
<dbReference type="Pfam" id="PF01479">
    <property type="entry name" value="S4"/>
    <property type="match status" value="1"/>
</dbReference>
<dbReference type="GO" id="GO:0000049">
    <property type="term" value="F:tRNA binding"/>
    <property type="evidence" value="ECO:0007669"/>
    <property type="project" value="UniProtKB-KW"/>
</dbReference>
<dbReference type="STRING" id="679897.HMU08090"/>
<evidence type="ECO:0000256" key="1">
    <source>
        <dbReference type="ARBA" id="ARBA00022555"/>
    </source>
</evidence>
<dbReference type="SMART" id="SM00363">
    <property type="entry name" value="S4"/>
    <property type="match status" value="1"/>
</dbReference>
<organism evidence="7 8">
    <name type="scientific">Helicobacter mustelae (strain ATCC 43772 / CCUG 25715 / CIP 103759 / LMG 18044 / NCTC 12198 / R85-136P)</name>
    <name type="common">Campylobacter mustelae</name>
    <dbReference type="NCBI Taxonomy" id="679897"/>
    <lineage>
        <taxon>Bacteria</taxon>
        <taxon>Pseudomonadati</taxon>
        <taxon>Campylobacterota</taxon>
        <taxon>Epsilonproteobacteria</taxon>
        <taxon>Campylobacterales</taxon>
        <taxon>Helicobacteraceae</taxon>
        <taxon>Helicobacter</taxon>
    </lineage>
</organism>
<evidence type="ECO:0000259" key="6">
    <source>
        <dbReference type="SMART" id="SM00363"/>
    </source>
</evidence>
<dbReference type="InterPro" id="IPR002942">
    <property type="entry name" value="S4_RNA-bd"/>
</dbReference>
<evidence type="ECO:0000256" key="4">
    <source>
        <dbReference type="ARBA" id="ARBA00022917"/>
    </source>
</evidence>
<dbReference type="Gene3D" id="3.10.290.10">
    <property type="entry name" value="RNA-binding S4 domain"/>
    <property type="match status" value="1"/>
</dbReference>
<dbReference type="Proteomes" id="UP000001522">
    <property type="component" value="Chromosome"/>
</dbReference>
<evidence type="ECO:0000313" key="8">
    <source>
        <dbReference type="Proteomes" id="UP000001522"/>
    </source>
</evidence>
<dbReference type="InterPro" id="IPR036986">
    <property type="entry name" value="S4_RNA-bd_sf"/>
</dbReference>
<dbReference type="RefSeq" id="WP_013023140.1">
    <property type="nucleotide sequence ID" value="NC_013949.1"/>
</dbReference>
<keyword evidence="1" id="KW-0820">tRNA-binding</keyword>
<dbReference type="EMBL" id="FN555004">
    <property type="protein sequence ID" value="CBG40066.1"/>
    <property type="molecule type" value="Genomic_DNA"/>
</dbReference>
<dbReference type="PROSITE" id="PS50889">
    <property type="entry name" value="S4"/>
    <property type="match status" value="1"/>
</dbReference>
<evidence type="ECO:0000256" key="3">
    <source>
        <dbReference type="ARBA" id="ARBA00022884"/>
    </source>
</evidence>
<protein>
    <submittedName>
        <fullName evidence="7">Putative S4 domain protein</fullName>
    </submittedName>
</protein>
<sequence length="83" mass="9356">MRIDKFLNITNILKRRAIAQDMCDNGLVSINGKMAKSSKEVRVGDKITLTLLERQRHFLVLAIPTCKTLPKKESAGYVQEIPS</sequence>
<accession>D3UHU3</accession>
<dbReference type="AlphaFoldDB" id="D3UHU3"/>
<keyword evidence="4" id="KW-0648">Protein biosynthesis</keyword>
<keyword evidence="3 5" id="KW-0694">RNA-binding</keyword>
<reference evidence="7 8" key="1">
    <citation type="journal article" date="2010" name="BMC Genomics">
        <title>Comparative genomics and proteomics of Helicobacter mustelae, an ulcerogenic and carcinogenic gastric pathogen.</title>
        <authorList>
            <person name="O'Toole P.W."/>
            <person name="Snelling W.J."/>
            <person name="Canchaya C."/>
            <person name="Forde B.M."/>
            <person name="Hardie K.R."/>
            <person name="Josenhans C."/>
            <person name="Graham R.L.J."/>
            <person name="McMullan G."/>
            <person name="Parkhill J."/>
            <person name="Belda E."/>
            <person name="Bentley S.D."/>
        </authorList>
    </citation>
    <scope>NUCLEOTIDE SEQUENCE [LARGE SCALE GENOMIC DNA]</scope>
    <source>
        <strain evidence="8">ATCC 43772 / LMG 18044 / NCTC 12198 / 12198</strain>
    </source>
</reference>
<dbReference type="HOGENOM" id="CLU_101003_4_2_7"/>
<evidence type="ECO:0000313" key="7">
    <source>
        <dbReference type="EMBL" id="CBG40066.1"/>
    </source>
</evidence>
<gene>
    <name evidence="7" type="ordered locus">HMU08090</name>
</gene>
<dbReference type="GO" id="GO:0006412">
    <property type="term" value="P:translation"/>
    <property type="evidence" value="ECO:0007669"/>
    <property type="project" value="UniProtKB-KW"/>
</dbReference>
<dbReference type="KEGG" id="hms:HMU08090"/>
<dbReference type="eggNOG" id="COG1188">
    <property type="taxonomic scope" value="Bacteria"/>
</dbReference>
<keyword evidence="8" id="KW-1185">Reference proteome</keyword>
<dbReference type="InterPro" id="IPR025490">
    <property type="entry name" value="RqcP"/>
</dbReference>
<feature type="domain" description="RNA-binding S4" evidence="6">
    <location>
        <begin position="1"/>
        <end position="64"/>
    </location>
</feature>
<keyword evidence="2" id="KW-0699">rRNA-binding</keyword>
<evidence type="ECO:0000256" key="2">
    <source>
        <dbReference type="ARBA" id="ARBA00022730"/>
    </source>
</evidence>
<dbReference type="PIRSF" id="PIRSF038881">
    <property type="entry name" value="RNAbp_HP1423"/>
    <property type="match status" value="1"/>
</dbReference>
<dbReference type="SUPFAM" id="SSF55174">
    <property type="entry name" value="Alpha-L RNA-binding motif"/>
    <property type="match status" value="1"/>
</dbReference>
<dbReference type="CDD" id="cd00165">
    <property type="entry name" value="S4"/>
    <property type="match status" value="1"/>
</dbReference>
<evidence type="ECO:0000256" key="5">
    <source>
        <dbReference type="PROSITE-ProRule" id="PRU00182"/>
    </source>
</evidence>